<gene>
    <name evidence="1" type="ORF">GDO81_019070</name>
</gene>
<dbReference type="Proteomes" id="UP000824782">
    <property type="component" value="Unassembled WGS sequence"/>
</dbReference>
<reference evidence="1" key="1">
    <citation type="thesis" date="2020" institute="ProQuest LLC" country="789 East Eisenhower Parkway, Ann Arbor, MI, USA">
        <title>Comparative Genomics and Chromosome Evolution.</title>
        <authorList>
            <person name="Mudd A.B."/>
        </authorList>
    </citation>
    <scope>NUCLEOTIDE SEQUENCE</scope>
    <source>
        <strain evidence="1">237g6f4</strain>
        <tissue evidence="1">Blood</tissue>
    </source>
</reference>
<proteinExistence type="predicted"/>
<sequence length="85" mass="9398">MMNTSEGTNSWVGSSPVTVSPVLSRSQVILTSPVVGLLIKHPVSILYLTGMNFVVPESLINMRTIFIELHHLTTEIFLFINPDSE</sequence>
<protein>
    <submittedName>
        <fullName evidence="1">Uncharacterized protein</fullName>
    </submittedName>
</protein>
<accession>A0AAV6ZNS7</accession>
<dbReference type="EMBL" id="WNYA01000022">
    <property type="protein sequence ID" value="KAG8550852.1"/>
    <property type="molecule type" value="Genomic_DNA"/>
</dbReference>
<evidence type="ECO:0000313" key="2">
    <source>
        <dbReference type="Proteomes" id="UP000824782"/>
    </source>
</evidence>
<evidence type="ECO:0000313" key="1">
    <source>
        <dbReference type="EMBL" id="KAG8550852.1"/>
    </source>
</evidence>
<organism evidence="1 2">
    <name type="scientific">Engystomops pustulosus</name>
    <name type="common">Tungara frog</name>
    <name type="synonym">Physalaemus pustulosus</name>
    <dbReference type="NCBI Taxonomy" id="76066"/>
    <lineage>
        <taxon>Eukaryota</taxon>
        <taxon>Metazoa</taxon>
        <taxon>Chordata</taxon>
        <taxon>Craniata</taxon>
        <taxon>Vertebrata</taxon>
        <taxon>Euteleostomi</taxon>
        <taxon>Amphibia</taxon>
        <taxon>Batrachia</taxon>
        <taxon>Anura</taxon>
        <taxon>Neobatrachia</taxon>
        <taxon>Hyloidea</taxon>
        <taxon>Leptodactylidae</taxon>
        <taxon>Leiuperinae</taxon>
        <taxon>Engystomops</taxon>
    </lineage>
</organism>
<keyword evidence="2" id="KW-1185">Reference proteome</keyword>
<comment type="caution">
    <text evidence="1">The sequence shown here is derived from an EMBL/GenBank/DDBJ whole genome shotgun (WGS) entry which is preliminary data.</text>
</comment>
<name>A0AAV6ZNS7_ENGPU</name>
<dbReference type="AlphaFoldDB" id="A0AAV6ZNS7"/>